<feature type="non-terminal residue" evidence="1">
    <location>
        <position position="87"/>
    </location>
</feature>
<organism evidence="1 2">
    <name type="scientific">Campylobacter jejuni</name>
    <dbReference type="NCBI Taxonomy" id="197"/>
    <lineage>
        <taxon>Bacteria</taxon>
        <taxon>Pseudomonadati</taxon>
        <taxon>Campylobacterota</taxon>
        <taxon>Epsilonproteobacteria</taxon>
        <taxon>Campylobacterales</taxon>
        <taxon>Campylobacteraceae</taxon>
        <taxon>Campylobacter</taxon>
    </lineage>
</organism>
<dbReference type="AlphaFoldDB" id="A0AAW5EHC7"/>
<comment type="caution">
    <text evidence="1">The sequence shown here is derived from an EMBL/GenBank/DDBJ whole genome shotgun (WGS) entry which is preliminary data.</text>
</comment>
<sequence>RRELIGTYCDKFIVEDKSKIKDYVNEGVKTAIIALKLDQAELKALFEELIAYGISDVKIFSFTRNEARDISIEDLLARKPKDLDDSA</sequence>
<evidence type="ECO:0000313" key="1">
    <source>
        <dbReference type="EMBL" id="MCH3853267.1"/>
    </source>
</evidence>
<accession>A0AAW5EHC7</accession>
<feature type="non-terminal residue" evidence="1">
    <location>
        <position position="1"/>
    </location>
</feature>
<protein>
    <submittedName>
        <fullName evidence="1">UDP-N-acetylglucosamine 4,6-dehydratase</fullName>
    </submittedName>
</protein>
<dbReference type="EMBL" id="JAJUOL010000810">
    <property type="protein sequence ID" value="MCH3853267.1"/>
    <property type="molecule type" value="Genomic_DNA"/>
</dbReference>
<name>A0AAW5EHC7_CAMJU</name>
<proteinExistence type="predicted"/>
<gene>
    <name evidence="1" type="ORF">LZC39_14335</name>
</gene>
<dbReference type="Proteomes" id="UP001199644">
    <property type="component" value="Unassembled WGS sequence"/>
</dbReference>
<reference evidence="1" key="1">
    <citation type="submission" date="2021-12" db="EMBL/GenBank/DDBJ databases">
        <title>Prevalence of phenicol resistance gene fexA in Campylobacter isolated from poultry supply chain.</title>
        <authorList>
            <person name="Tang B."/>
            <person name="Zheng X."/>
            <person name="Lin J."/>
            <person name="Lin R."/>
            <person name="Yang H."/>
            <person name="Shen Z."/>
            <person name="Xia F."/>
        </authorList>
    </citation>
    <scope>NUCLEOTIDE SEQUENCE</scope>
    <source>
        <strain evidence="1">CJHN2011004</strain>
    </source>
</reference>
<evidence type="ECO:0000313" key="2">
    <source>
        <dbReference type="Proteomes" id="UP001199644"/>
    </source>
</evidence>